<gene>
    <name evidence="2" type="ORF">GCM10011430_19110</name>
</gene>
<keyword evidence="3" id="KW-1185">Reference proteome</keyword>
<feature type="transmembrane region" description="Helical" evidence="1">
    <location>
        <begin position="107"/>
        <end position="126"/>
    </location>
</feature>
<reference evidence="2" key="2">
    <citation type="submission" date="2020-09" db="EMBL/GenBank/DDBJ databases">
        <authorList>
            <person name="Sun Q."/>
            <person name="Sedlacek I."/>
        </authorList>
    </citation>
    <scope>NUCLEOTIDE SEQUENCE</scope>
    <source>
        <strain evidence="2">CCM 7664</strain>
    </source>
</reference>
<sequence>MELMHSHRWDRPLPDWRAAIVSGFVAGAVVMVLELLWSTLVNDGNPWQTVHMVAAIVMGQDVLQPTDFSLPVVVVALVTHYVLGIVFGLILAGIVAPYHFDARMSTVLATGAVFGVVLYLFNFYGMARIFDWFVAMRGVETCVAHVIFGMVAAAAYLKLEKLER</sequence>
<dbReference type="RefSeq" id="WP_188420993.1">
    <property type="nucleotide sequence ID" value="NZ_BMDP01000002.1"/>
</dbReference>
<organism evidence="2 3">
    <name type="scientific">Oxalicibacterium solurbis</name>
    <dbReference type="NCBI Taxonomy" id="69280"/>
    <lineage>
        <taxon>Bacteria</taxon>
        <taxon>Pseudomonadati</taxon>
        <taxon>Pseudomonadota</taxon>
        <taxon>Betaproteobacteria</taxon>
        <taxon>Burkholderiales</taxon>
        <taxon>Oxalobacteraceae</taxon>
        <taxon>Oxalicibacterium</taxon>
    </lineage>
</organism>
<feature type="transmembrane region" description="Helical" evidence="1">
    <location>
        <begin position="20"/>
        <end position="40"/>
    </location>
</feature>
<dbReference type="Proteomes" id="UP000627205">
    <property type="component" value="Unassembled WGS sequence"/>
</dbReference>
<keyword evidence="1" id="KW-1133">Transmembrane helix</keyword>
<evidence type="ECO:0000256" key="1">
    <source>
        <dbReference type="SAM" id="Phobius"/>
    </source>
</evidence>
<proteinExistence type="predicted"/>
<dbReference type="AlphaFoldDB" id="A0A8J3F4Q3"/>
<evidence type="ECO:0000313" key="2">
    <source>
        <dbReference type="EMBL" id="GGI54737.1"/>
    </source>
</evidence>
<evidence type="ECO:0008006" key="4">
    <source>
        <dbReference type="Google" id="ProtNLM"/>
    </source>
</evidence>
<name>A0A8J3F4Q3_9BURK</name>
<feature type="transmembrane region" description="Helical" evidence="1">
    <location>
        <begin position="132"/>
        <end position="157"/>
    </location>
</feature>
<evidence type="ECO:0000313" key="3">
    <source>
        <dbReference type="Proteomes" id="UP000627205"/>
    </source>
</evidence>
<reference evidence="2" key="1">
    <citation type="journal article" date="2014" name="Int. J. Syst. Evol. Microbiol.">
        <title>Complete genome sequence of Corynebacterium casei LMG S-19264T (=DSM 44701T), isolated from a smear-ripened cheese.</title>
        <authorList>
            <consortium name="US DOE Joint Genome Institute (JGI-PGF)"/>
            <person name="Walter F."/>
            <person name="Albersmeier A."/>
            <person name="Kalinowski J."/>
            <person name="Ruckert C."/>
        </authorList>
    </citation>
    <scope>NUCLEOTIDE SEQUENCE</scope>
    <source>
        <strain evidence="2">CCM 7664</strain>
    </source>
</reference>
<keyword evidence="1" id="KW-0812">Transmembrane</keyword>
<accession>A0A8J3F4Q3</accession>
<keyword evidence="1" id="KW-0472">Membrane</keyword>
<feature type="transmembrane region" description="Helical" evidence="1">
    <location>
        <begin position="68"/>
        <end position="95"/>
    </location>
</feature>
<protein>
    <recommendedName>
        <fullName evidence="4">Sodium:proline symporter</fullName>
    </recommendedName>
</protein>
<dbReference type="EMBL" id="BMDP01000002">
    <property type="protein sequence ID" value="GGI54737.1"/>
    <property type="molecule type" value="Genomic_DNA"/>
</dbReference>
<comment type="caution">
    <text evidence="2">The sequence shown here is derived from an EMBL/GenBank/DDBJ whole genome shotgun (WGS) entry which is preliminary data.</text>
</comment>